<gene>
    <name evidence="7" type="ORF">AL1_21940</name>
</gene>
<evidence type="ECO:0000259" key="6">
    <source>
        <dbReference type="Pfam" id="PF00881"/>
    </source>
</evidence>
<sequence length="257" mass="29325">MPGFKKQTFMKSVLFKHRSIRKFRPTPIPEEVLRECLEAASRASTCGNMQLYSLVVTRDETLRERLAPCHFNQPMVRQAPCVVTVCADIHRFTMWCEQRDADPAYDNFAWFLNASTDALLAAQNLCVEAEMHGLGICYLGTTIYTAGDISQILELPKGVIPLTTVVLGYPDESPELTDRLPLEAVVHYEKYTDYTAAEIDELWAEREESELTKRLLAENGLPNLAQVFTQRRYVRKDNLAISESYFALLKEKGFFNN</sequence>
<evidence type="ECO:0000256" key="4">
    <source>
        <dbReference type="ARBA" id="ARBA00023002"/>
    </source>
</evidence>
<feature type="domain" description="Nitroreductase" evidence="6">
    <location>
        <begin position="16"/>
        <end position="169"/>
    </location>
</feature>
<keyword evidence="4 5" id="KW-0560">Oxidoreductase</keyword>
<dbReference type="SUPFAM" id="SSF55469">
    <property type="entry name" value="FMN-dependent nitroreductase-like"/>
    <property type="match status" value="1"/>
</dbReference>
<dbReference type="PATRIC" id="fig|717959.3.peg.655"/>
<dbReference type="Gene3D" id="3.40.109.10">
    <property type="entry name" value="NADH Oxidase"/>
    <property type="match status" value="1"/>
</dbReference>
<dbReference type="Proteomes" id="UP000008794">
    <property type="component" value="Chromosome"/>
</dbReference>
<keyword evidence="2 5" id="KW-0285">Flavoprotein</keyword>
<name>D4ING8_9BACT</name>
<evidence type="ECO:0000256" key="1">
    <source>
        <dbReference type="ARBA" id="ARBA00008366"/>
    </source>
</evidence>
<reference evidence="7 8" key="2">
    <citation type="submission" date="2010-03" db="EMBL/GenBank/DDBJ databases">
        <authorList>
            <person name="Pajon A."/>
        </authorList>
    </citation>
    <scope>NUCLEOTIDE SEQUENCE [LARGE SCALE GENOMIC DNA]</scope>
    <source>
        <strain evidence="7 8">WAL 8301</strain>
    </source>
</reference>
<keyword evidence="3 5" id="KW-0288">FMN</keyword>
<dbReference type="PANTHER" id="PTHR43425">
    <property type="entry name" value="OXYGEN-INSENSITIVE NADPH NITROREDUCTASE"/>
    <property type="match status" value="1"/>
</dbReference>
<organism evidence="7 8">
    <name type="scientific">Alistipes shahii WAL 8301</name>
    <dbReference type="NCBI Taxonomy" id="717959"/>
    <lineage>
        <taxon>Bacteria</taxon>
        <taxon>Pseudomonadati</taxon>
        <taxon>Bacteroidota</taxon>
        <taxon>Bacteroidia</taxon>
        <taxon>Bacteroidales</taxon>
        <taxon>Rikenellaceae</taxon>
        <taxon>Alistipes</taxon>
    </lineage>
</organism>
<evidence type="ECO:0000313" key="8">
    <source>
        <dbReference type="Proteomes" id="UP000008794"/>
    </source>
</evidence>
<dbReference type="KEGG" id="ash:AL1_21940"/>
<evidence type="ECO:0000256" key="2">
    <source>
        <dbReference type="ARBA" id="ARBA00022630"/>
    </source>
</evidence>
<dbReference type="InterPro" id="IPR016446">
    <property type="entry name" value="Flavin_OxRdtase_Frp"/>
</dbReference>
<dbReference type="PIRSF" id="PIRSF005426">
    <property type="entry name" value="Frp"/>
    <property type="match status" value="1"/>
</dbReference>
<dbReference type="HOGENOM" id="CLU_070764_0_1_10"/>
<dbReference type="GO" id="GO:0016491">
    <property type="term" value="F:oxidoreductase activity"/>
    <property type="evidence" value="ECO:0007669"/>
    <property type="project" value="UniProtKB-UniRule"/>
</dbReference>
<dbReference type="AlphaFoldDB" id="D4ING8"/>
<reference evidence="7 8" key="1">
    <citation type="submission" date="2010-03" db="EMBL/GenBank/DDBJ databases">
        <title>The genome sequence of Alistipes shahii WAL 8301.</title>
        <authorList>
            <consortium name="metaHIT consortium -- http://www.metahit.eu/"/>
            <person name="Pajon A."/>
            <person name="Turner K."/>
            <person name="Parkhill J."/>
        </authorList>
    </citation>
    <scope>NUCLEOTIDE SEQUENCE [LARGE SCALE GENOMIC DNA]</scope>
    <source>
        <strain evidence="7 8">WAL 8301</strain>
    </source>
</reference>
<dbReference type="STRING" id="717959.AL1_21940"/>
<evidence type="ECO:0000256" key="5">
    <source>
        <dbReference type="PIRNR" id="PIRNR005426"/>
    </source>
</evidence>
<keyword evidence="8" id="KW-1185">Reference proteome</keyword>
<evidence type="ECO:0000313" key="7">
    <source>
        <dbReference type="EMBL" id="CBK64480.1"/>
    </source>
</evidence>
<accession>D4ING8</accession>
<evidence type="ECO:0000256" key="3">
    <source>
        <dbReference type="ARBA" id="ARBA00022643"/>
    </source>
</evidence>
<proteinExistence type="inferred from homology"/>
<dbReference type="Pfam" id="PF00881">
    <property type="entry name" value="Nitroreductase"/>
    <property type="match status" value="1"/>
</dbReference>
<comment type="similarity">
    <text evidence="1 5">Belongs to the flavin oxidoreductase frp family.</text>
</comment>
<protein>
    <submittedName>
        <fullName evidence="7">Nitroreductase</fullName>
    </submittedName>
</protein>
<dbReference type="InterPro" id="IPR000415">
    <property type="entry name" value="Nitroreductase-like"/>
</dbReference>
<dbReference type="InterPro" id="IPR029479">
    <property type="entry name" value="Nitroreductase"/>
</dbReference>
<keyword evidence="5" id="KW-0521">NADP</keyword>
<dbReference type="EMBL" id="FP929032">
    <property type="protein sequence ID" value="CBK64480.1"/>
    <property type="molecule type" value="Genomic_DNA"/>
</dbReference>
<dbReference type="PANTHER" id="PTHR43425:SF2">
    <property type="entry name" value="OXYGEN-INSENSITIVE NADPH NITROREDUCTASE"/>
    <property type="match status" value="1"/>
</dbReference>